<feature type="transmembrane region" description="Helical" evidence="5">
    <location>
        <begin position="38"/>
        <end position="69"/>
    </location>
</feature>
<feature type="transmembrane region" description="Helical" evidence="5">
    <location>
        <begin position="210"/>
        <end position="231"/>
    </location>
</feature>
<feature type="transmembrane region" description="Helical" evidence="5">
    <location>
        <begin position="150"/>
        <end position="173"/>
    </location>
</feature>
<evidence type="ECO:0000256" key="5">
    <source>
        <dbReference type="SAM" id="Phobius"/>
    </source>
</evidence>
<organism evidence="6 7">
    <name type="scientific">Corynebacterium variabile</name>
    <dbReference type="NCBI Taxonomy" id="1727"/>
    <lineage>
        <taxon>Bacteria</taxon>
        <taxon>Bacillati</taxon>
        <taxon>Actinomycetota</taxon>
        <taxon>Actinomycetes</taxon>
        <taxon>Mycobacteriales</taxon>
        <taxon>Corynebacteriaceae</taxon>
        <taxon>Corynebacterium</taxon>
    </lineage>
</organism>
<reference evidence="7" key="1">
    <citation type="submission" date="2015-11" db="EMBL/GenBank/DDBJ databases">
        <authorList>
            <person name="Dugat-Bony E."/>
        </authorList>
    </citation>
    <scope>NUCLEOTIDE SEQUENCE [LARGE SCALE GENOMIC DNA]</scope>
    <source>
        <strain evidence="7">Mu292</strain>
    </source>
</reference>
<dbReference type="GO" id="GO:0030026">
    <property type="term" value="P:intracellular manganese ion homeostasis"/>
    <property type="evidence" value="ECO:0007669"/>
    <property type="project" value="InterPro"/>
</dbReference>
<keyword evidence="7" id="KW-1185">Reference proteome</keyword>
<evidence type="ECO:0000313" key="7">
    <source>
        <dbReference type="Proteomes" id="UP000182498"/>
    </source>
</evidence>
<proteinExistence type="predicted"/>
<evidence type="ECO:0000313" key="6">
    <source>
        <dbReference type="EMBL" id="CUU67072.1"/>
    </source>
</evidence>
<dbReference type="AlphaFoldDB" id="A0A0X2NNK4"/>
<dbReference type="RefSeq" id="WP_014009090.1">
    <property type="nucleotide sequence ID" value="NZ_FAUH01000018.1"/>
</dbReference>
<keyword evidence="4 5" id="KW-0472">Membrane</keyword>
<evidence type="ECO:0000256" key="4">
    <source>
        <dbReference type="ARBA" id="ARBA00023136"/>
    </source>
</evidence>
<evidence type="ECO:0000256" key="2">
    <source>
        <dbReference type="ARBA" id="ARBA00022692"/>
    </source>
</evidence>
<protein>
    <submittedName>
        <fullName evidence="6">Uncharacterized membrane protein</fullName>
    </submittedName>
</protein>
<dbReference type="GO" id="GO:0012505">
    <property type="term" value="C:endomembrane system"/>
    <property type="evidence" value="ECO:0007669"/>
    <property type="project" value="UniProtKB-SubCell"/>
</dbReference>
<gene>
    <name evidence="6" type="ORF">CVAR292_02425</name>
</gene>
<comment type="subcellular location">
    <subcellularLocation>
        <location evidence="1">Endomembrane system</location>
        <topology evidence="1">Multi-pass membrane protein</topology>
    </subcellularLocation>
</comment>
<dbReference type="OrthoDB" id="188924at2"/>
<dbReference type="InterPro" id="IPR008217">
    <property type="entry name" value="Ccc1_fam"/>
</dbReference>
<dbReference type="GO" id="GO:0005384">
    <property type="term" value="F:manganese ion transmembrane transporter activity"/>
    <property type="evidence" value="ECO:0007669"/>
    <property type="project" value="InterPro"/>
</dbReference>
<dbReference type="OMA" id="SRIGWLR"/>
<evidence type="ECO:0000256" key="1">
    <source>
        <dbReference type="ARBA" id="ARBA00004127"/>
    </source>
</evidence>
<keyword evidence="3 5" id="KW-1133">Transmembrane helix</keyword>
<dbReference type="Pfam" id="PF01988">
    <property type="entry name" value="VIT1"/>
    <property type="match status" value="1"/>
</dbReference>
<dbReference type="PANTHER" id="PTHR31851">
    <property type="entry name" value="FE(2+)/MN(2+) TRANSPORTER PCL1"/>
    <property type="match status" value="1"/>
</dbReference>
<keyword evidence="2 5" id="KW-0812">Transmembrane</keyword>
<evidence type="ECO:0000256" key="3">
    <source>
        <dbReference type="ARBA" id="ARBA00022989"/>
    </source>
</evidence>
<sequence>MTTAHPGEAHPTSVNAKLNTLRAGVLGANDGIVSTSALLLGVIASGAGSTAIFTAGMAAAVAGAVSMALGEYVSVSAQRDSEKSLIAKETGELTDVPAEETEEMAGILRGYGISAETAEKAAAEIQAGDPLRAHLQLELGIDEEDLTNPWAAAGSSAVSFILGALLPMLAVLIAPHSVAAVVVTVVTLLALAVTGAVSARLGGNPVGKSVARLVIGGALGLAATYAVGSLFDV</sequence>
<accession>A0A0X2NNK4</accession>
<dbReference type="Proteomes" id="UP000182498">
    <property type="component" value="Unassembled WGS sequence"/>
</dbReference>
<name>A0A0X2NNK4_9CORY</name>
<dbReference type="EMBL" id="FAUH01000018">
    <property type="protein sequence ID" value="CUU67072.1"/>
    <property type="molecule type" value="Genomic_DNA"/>
</dbReference>
<feature type="transmembrane region" description="Helical" evidence="5">
    <location>
        <begin position="179"/>
        <end position="198"/>
    </location>
</feature>